<feature type="region of interest" description="Disordered" evidence="1">
    <location>
        <begin position="362"/>
        <end position="381"/>
    </location>
</feature>
<evidence type="ECO:0000313" key="3">
    <source>
        <dbReference type="EMBL" id="KAK2595250.1"/>
    </source>
</evidence>
<accession>A0AAJ0CLG5</accession>
<dbReference type="EMBL" id="JASWJB010000138">
    <property type="protein sequence ID" value="KAK2595250.1"/>
    <property type="molecule type" value="Genomic_DNA"/>
</dbReference>
<dbReference type="PANTHER" id="PTHR40370">
    <property type="entry name" value="EXPRESSED PROTEIN"/>
    <property type="match status" value="1"/>
</dbReference>
<dbReference type="PANTHER" id="PTHR40370:SF1">
    <property type="entry name" value="DUF3074 DOMAIN-CONTAINING PROTEIN"/>
    <property type="match status" value="1"/>
</dbReference>
<dbReference type="InterPro" id="IPR024500">
    <property type="entry name" value="DUF3074"/>
</dbReference>
<dbReference type="Proteomes" id="UP001251528">
    <property type="component" value="Unassembled WGS sequence"/>
</dbReference>
<sequence>MITNVQLFDKHGNAPTGGPGRFVRLWGLHPDDLPPAPTPAKELEPFITTVLHEALPFIEDVPADSSSNTSAWHHEGVMEFPNSAAPVNLYKRIVPEEDLRTVLNSKDDVKSIDIKAVRSEVWNLRRSVHRDGQMLKTASWDEWERYFKDDHAQAELSFTPAIQSTQRLKSWKNVKDLKIIQGDHTWTNVTMAWEESVHKLPFPLKKRVFPVLQITASDENHASGAEFMIIQIAMRDGEAPGRYNAVLGAYTSVERLRLTADGVEWVMATASDAKGVLPPKLQQKAVPKKIAEDVDMFLGWVVKDRVNRPLVPKEQGDQQTSDQTQRLSPEPSNQQSQRPRSPTEKSNQFMRTFFKIRQERAELQGSQQPNNQADWQSSGQDRERTGIIECLRRSPQGLERASLMSHLVLTLQNHERIALREHLEIGKARNPRLVTQAQGQGNQQTREQANFNLHGRRRAQVPQAQGSALQIVQRLTHEVEEALVQAIEQREQAVSDSHDNRRAKNLQAHWDFIPFAQRIAHETQEAQEAQHQDETKSSRYAKISGLARKISVVLRFAIVVNGNLSARRQTVHEEYRQIRDQVVTRTERRDDKRTNDQGVVRVIDGAMNRAMDIYRDLIRDTQTLISQLGHIRVEAATFGQEHGTNQTIDEVIDEAMDQRISAYRLELTGDIEGAIKRAMVANRSLLTEIHDLLDQYLKILYEFVDDWEIPPQIEQACRPS</sequence>
<dbReference type="AlphaFoldDB" id="A0AAJ0CLG5"/>
<dbReference type="Pfam" id="PF11274">
    <property type="entry name" value="DUF3074"/>
    <property type="match status" value="1"/>
</dbReference>
<gene>
    <name evidence="3" type="ORF">QQS21_007037</name>
</gene>
<proteinExistence type="predicted"/>
<keyword evidence="4" id="KW-1185">Reference proteome</keyword>
<comment type="caution">
    <text evidence="3">The sequence shown here is derived from an EMBL/GenBank/DDBJ whole genome shotgun (WGS) entry which is preliminary data.</text>
</comment>
<feature type="compositionally biased region" description="Polar residues" evidence="1">
    <location>
        <begin position="317"/>
        <end position="347"/>
    </location>
</feature>
<reference evidence="3" key="1">
    <citation type="submission" date="2023-06" db="EMBL/GenBank/DDBJ databases">
        <title>Conoideocrella luteorostrata (Hypocreales: Clavicipitaceae), a potential biocontrol fungus for elongate hemlock scale in United States Christmas tree production areas.</title>
        <authorList>
            <person name="Barrett H."/>
            <person name="Lovett B."/>
            <person name="Macias A.M."/>
            <person name="Stajich J.E."/>
            <person name="Kasson M.T."/>
        </authorList>
    </citation>
    <scope>NUCLEOTIDE SEQUENCE</scope>
    <source>
        <strain evidence="3">ARSEF 14590</strain>
    </source>
</reference>
<evidence type="ECO:0000259" key="2">
    <source>
        <dbReference type="Pfam" id="PF11274"/>
    </source>
</evidence>
<evidence type="ECO:0000256" key="1">
    <source>
        <dbReference type="SAM" id="MobiDB-lite"/>
    </source>
</evidence>
<name>A0AAJ0CLG5_9HYPO</name>
<feature type="compositionally biased region" description="Polar residues" evidence="1">
    <location>
        <begin position="364"/>
        <end position="379"/>
    </location>
</feature>
<protein>
    <recommendedName>
        <fullName evidence="2">DUF3074 domain-containing protein</fullName>
    </recommendedName>
</protein>
<evidence type="ECO:0000313" key="4">
    <source>
        <dbReference type="Proteomes" id="UP001251528"/>
    </source>
</evidence>
<feature type="domain" description="DUF3074" evidence="2">
    <location>
        <begin position="122"/>
        <end position="301"/>
    </location>
</feature>
<organism evidence="3 4">
    <name type="scientific">Conoideocrella luteorostrata</name>
    <dbReference type="NCBI Taxonomy" id="1105319"/>
    <lineage>
        <taxon>Eukaryota</taxon>
        <taxon>Fungi</taxon>
        <taxon>Dikarya</taxon>
        <taxon>Ascomycota</taxon>
        <taxon>Pezizomycotina</taxon>
        <taxon>Sordariomycetes</taxon>
        <taxon>Hypocreomycetidae</taxon>
        <taxon>Hypocreales</taxon>
        <taxon>Clavicipitaceae</taxon>
        <taxon>Conoideocrella</taxon>
    </lineage>
</organism>
<feature type="region of interest" description="Disordered" evidence="1">
    <location>
        <begin position="309"/>
        <end position="347"/>
    </location>
</feature>